<proteinExistence type="predicted"/>
<evidence type="ECO:0000313" key="2">
    <source>
        <dbReference type="Proteomes" id="UP000805193"/>
    </source>
</evidence>
<reference evidence="1 2" key="1">
    <citation type="journal article" date="2020" name="Cell">
        <title>Large-Scale Comparative Analyses of Tick Genomes Elucidate Their Genetic Diversity and Vector Capacities.</title>
        <authorList>
            <consortium name="Tick Genome and Microbiome Consortium (TIGMIC)"/>
            <person name="Jia N."/>
            <person name="Wang J."/>
            <person name="Shi W."/>
            <person name="Du L."/>
            <person name="Sun Y."/>
            <person name="Zhan W."/>
            <person name="Jiang J.F."/>
            <person name="Wang Q."/>
            <person name="Zhang B."/>
            <person name="Ji P."/>
            <person name="Bell-Sakyi L."/>
            <person name="Cui X.M."/>
            <person name="Yuan T.T."/>
            <person name="Jiang B.G."/>
            <person name="Yang W.F."/>
            <person name="Lam T.T."/>
            <person name="Chang Q.C."/>
            <person name="Ding S.J."/>
            <person name="Wang X.J."/>
            <person name="Zhu J.G."/>
            <person name="Ruan X.D."/>
            <person name="Zhao L."/>
            <person name="Wei J.T."/>
            <person name="Ye R.Z."/>
            <person name="Que T.C."/>
            <person name="Du C.H."/>
            <person name="Zhou Y.H."/>
            <person name="Cheng J.X."/>
            <person name="Dai P.F."/>
            <person name="Guo W.B."/>
            <person name="Han X.H."/>
            <person name="Huang E.J."/>
            <person name="Li L.F."/>
            <person name="Wei W."/>
            <person name="Gao Y.C."/>
            <person name="Liu J.Z."/>
            <person name="Shao H.Z."/>
            <person name="Wang X."/>
            <person name="Wang C.C."/>
            <person name="Yang T.C."/>
            <person name="Huo Q.B."/>
            <person name="Li W."/>
            <person name="Chen H.Y."/>
            <person name="Chen S.E."/>
            <person name="Zhou L.G."/>
            <person name="Ni X.B."/>
            <person name="Tian J.H."/>
            <person name="Sheng Y."/>
            <person name="Liu T."/>
            <person name="Pan Y.S."/>
            <person name="Xia L.Y."/>
            <person name="Li J."/>
            <person name="Zhao F."/>
            <person name="Cao W.C."/>
        </authorList>
    </citation>
    <scope>NUCLEOTIDE SEQUENCE [LARGE SCALE GENOMIC DNA]</scope>
    <source>
        <strain evidence="1">Iper-2018</strain>
    </source>
</reference>
<sequence>MFRSLCRYPDHHCVVYTGDFDVTGDSIIDNAAKRFNINLSKSTVHFVFLRRRNLVEAKPYPFLTILGQSIGSMILGLEALFKFVPTIYVDTMGYAFTLPIFKLLGRCQVACYVHYPTISTDMLIRVAERTIAHNNSSAISQNQLLTSAKLVYYNAFTCLYKLCGRCADVIMVNSSWTRGHIVELWKVPQRTFLVYPPCNIEEFKTIKRAVDDPTPKEFRVLSLAQFRPEKDHKLQLLVFRKLKSELAEAEFRKLRLVLVGSCRNREDEERVQSLKDLTGKLDLKENIEFKLNIPFEELKSEMEIASAAIHTMATYWKSQPKKFCEACKCWFADNKASIDFHEKGKNHQANVQQRIKDIMKKGKKMYKAQQNYENMMDEINQAALKAFERDVETGGSKTAKLQYAAEQARLKERAEQRQEEAESTSSSQVKTWFEATSPEGETYYWNSESGESIWEKPASGYISLAEQQAVVSDVDERTTFPTQEDEGVTGPKPRGNPYGDWEEVKPKVMPDIDLQLPEKPQDVEEVVISISQDVPTKVKFLEKTVGSVESCGEVSRCVLLAAALPVALPASPSSSPLFDTPAWTLSSLDTVAFKPLPRAGQTFTPLNLAFNHLGI</sequence>
<gene>
    <name evidence="1" type="ORF">HPB47_010967</name>
</gene>
<dbReference type="EMBL" id="JABSTQ010011394">
    <property type="protein sequence ID" value="KAG0411901.1"/>
    <property type="molecule type" value="Genomic_DNA"/>
</dbReference>
<keyword evidence="2" id="KW-1185">Reference proteome</keyword>
<evidence type="ECO:0000313" key="1">
    <source>
        <dbReference type="EMBL" id="KAG0411901.1"/>
    </source>
</evidence>
<comment type="caution">
    <text evidence="1">The sequence shown here is derived from an EMBL/GenBank/DDBJ whole genome shotgun (WGS) entry which is preliminary data.</text>
</comment>
<accession>A0AC60NXU7</accession>
<organism evidence="1 2">
    <name type="scientific">Ixodes persulcatus</name>
    <name type="common">Taiga tick</name>
    <dbReference type="NCBI Taxonomy" id="34615"/>
    <lineage>
        <taxon>Eukaryota</taxon>
        <taxon>Metazoa</taxon>
        <taxon>Ecdysozoa</taxon>
        <taxon>Arthropoda</taxon>
        <taxon>Chelicerata</taxon>
        <taxon>Arachnida</taxon>
        <taxon>Acari</taxon>
        <taxon>Parasitiformes</taxon>
        <taxon>Ixodida</taxon>
        <taxon>Ixodoidea</taxon>
        <taxon>Ixodidae</taxon>
        <taxon>Ixodinae</taxon>
        <taxon>Ixodes</taxon>
    </lineage>
</organism>
<protein>
    <submittedName>
        <fullName evidence="1">Uncharacterized protein</fullName>
    </submittedName>
</protein>
<name>A0AC60NXU7_IXOPE</name>
<dbReference type="Proteomes" id="UP000805193">
    <property type="component" value="Unassembled WGS sequence"/>
</dbReference>